<reference evidence="2 3" key="1">
    <citation type="journal article" date="2024" name="Nat. Commun.">
        <title>Phylogenomics reveals the evolutionary origins of lichenization in chlorophyte algae.</title>
        <authorList>
            <person name="Puginier C."/>
            <person name="Libourel C."/>
            <person name="Otte J."/>
            <person name="Skaloud P."/>
            <person name="Haon M."/>
            <person name="Grisel S."/>
            <person name="Petersen M."/>
            <person name="Berrin J.G."/>
            <person name="Delaux P.M."/>
            <person name="Dal Grande F."/>
            <person name="Keller J."/>
        </authorList>
    </citation>
    <scope>NUCLEOTIDE SEQUENCE [LARGE SCALE GENOMIC DNA]</scope>
    <source>
        <strain evidence="2 3">SAG 245.80</strain>
    </source>
</reference>
<evidence type="ECO:0000313" key="2">
    <source>
        <dbReference type="EMBL" id="KAK9838573.1"/>
    </source>
</evidence>
<dbReference type="EMBL" id="JALJOU010000018">
    <property type="protein sequence ID" value="KAK9838573.1"/>
    <property type="molecule type" value="Genomic_DNA"/>
</dbReference>
<proteinExistence type="predicted"/>
<sequence length="115" mass="12625">MFAASRARFWSVLEPQRSAVILLRPHFAPTSLSSVQACSSNQPLIADTQGKEAGQASLLVHPHTEIVPAAECPHATEVRELSSRLDETRQDRQRPTPKPASTSTRRRGAQDNQEG</sequence>
<gene>
    <name evidence="2" type="ORF">WJX81_008361</name>
</gene>
<name>A0AAW1RYV2_9CHLO</name>
<organism evidence="2 3">
    <name type="scientific">Elliptochloris bilobata</name>
    <dbReference type="NCBI Taxonomy" id="381761"/>
    <lineage>
        <taxon>Eukaryota</taxon>
        <taxon>Viridiplantae</taxon>
        <taxon>Chlorophyta</taxon>
        <taxon>core chlorophytes</taxon>
        <taxon>Trebouxiophyceae</taxon>
        <taxon>Trebouxiophyceae incertae sedis</taxon>
        <taxon>Elliptochloris clade</taxon>
        <taxon>Elliptochloris</taxon>
    </lineage>
</organism>
<dbReference type="AlphaFoldDB" id="A0AAW1RYV2"/>
<evidence type="ECO:0000256" key="1">
    <source>
        <dbReference type="SAM" id="MobiDB-lite"/>
    </source>
</evidence>
<protein>
    <submittedName>
        <fullName evidence="2">Uncharacterized protein</fullName>
    </submittedName>
</protein>
<comment type="caution">
    <text evidence="2">The sequence shown here is derived from an EMBL/GenBank/DDBJ whole genome shotgun (WGS) entry which is preliminary data.</text>
</comment>
<accession>A0AAW1RYV2</accession>
<dbReference type="Proteomes" id="UP001445335">
    <property type="component" value="Unassembled WGS sequence"/>
</dbReference>
<keyword evidence="3" id="KW-1185">Reference proteome</keyword>
<feature type="region of interest" description="Disordered" evidence="1">
    <location>
        <begin position="68"/>
        <end position="115"/>
    </location>
</feature>
<feature type="compositionally biased region" description="Basic and acidic residues" evidence="1">
    <location>
        <begin position="74"/>
        <end position="94"/>
    </location>
</feature>
<evidence type="ECO:0000313" key="3">
    <source>
        <dbReference type="Proteomes" id="UP001445335"/>
    </source>
</evidence>